<dbReference type="Gene3D" id="3.40.630.30">
    <property type="match status" value="1"/>
</dbReference>
<sequence>MMDSSSTAHLALSLPDGVRVRPLVLPDRADGPGSADLQALAPVRNEIYRAVTGRSEDDRTPAELLPILRSTADTRKLLWLVEKDGALVGRVGLFLPQEEGAVSATMNLDLLPRVWGQGIGSAVYPLIEQQAREHGRTAIELWAEQPASAGPRIAAPTGYGSVPDDRIAGFLRGRGFRLEQVDRISMLALDEDARARLGRLLADARAHAEEYRLVRWTFPTPPERIDGYAWMKSRMSTDAPSAGLSPLEEVWDAARVREFERSHLDGGRHVVVTAAEHTGTGELSAFTELSIGPDRTASTHQDDTLVLAAHRGHRLGLIVKCASLLGWMDEIPSSPRAITYNAEENRPMLDINETLGFAPVSYEGAWRKDLT</sequence>
<evidence type="ECO:0000259" key="1">
    <source>
        <dbReference type="PROSITE" id="PS51186"/>
    </source>
</evidence>
<evidence type="ECO:0000313" key="3">
    <source>
        <dbReference type="Proteomes" id="UP001259347"/>
    </source>
</evidence>
<dbReference type="InterPro" id="IPR016181">
    <property type="entry name" value="Acyl_CoA_acyltransferase"/>
</dbReference>
<name>A0ABU1S8P1_9MICO</name>
<accession>A0ABU1S8P1</accession>
<protein>
    <submittedName>
        <fullName evidence="2">GNAT superfamily N-acetyltransferase</fullName>
    </submittedName>
</protein>
<reference evidence="2 3" key="1">
    <citation type="submission" date="2023-07" db="EMBL/GenBank/DDBJ databases">
        <title>Sorghum-associated microbial communities from plants grown in Nebraska, USA.</title>
        <authorList>
            <person name="Schachtman D."/>
        </authorList>
    </citation>
    <scope>NUCLEOTIDE SEQUENCE [LARGE SCALE GENOMIC DNA]</scope>
    <source>
        <strain evidence="2 3">2980</strain>
    </source>
</reference>
<dbReference type="EMBL" id="JAVDUM010000002">
    <property type="protein sequence ID" value="MDR6865969.1"/>
    <property type="molecule type" value="Genomic_DNA"/>
</dbReference>
<dbReference type="RefSeq" id="WP_310017302.1">
    <property type="nucleotide sequence ID" value="NZ_JAVDUM010000002.1"/>
</dbReference>
<comment type="caution">
    <text evidence="2">The sequence shown here is derived from an EMBL/GenBank/DDBJ whole genome shotgun (WGS) entry which is preliminary data.</text>
</comment>
<dbReference type="Pfam" id="PF00583">
    <property type="entry name" value="Acetyltransf_1"/>
    <property type="match status" value="1"/>
</dbReference>
<dbReference type="CDD" id="cd04301">
    <property type="entry name" value="NAT_SF"/>
    <property type="match status" value="1"/>
</dbReference>
<evidence type="ECO:0000313" key="2">
    <source>
        <dbReference type="EMBL" id="MDR6865969.1"/>
    </source>
</evidence>
<feature type="domain" description="N-acetyltransferase" evidence="1">
    <location>
        <begin position="18"/>
        <end position="196"/>
    </location>
</feature>
<dbReference type="InterPro" id="IPR000182">
    <property type="entry name" value="GNAT_dom"/>
</dbReference>
<dbReference type="SUPFAM" id="SSF55729">
    <property type="entry name" value="Acyl-CoA N-acyltransferases (Nat)"/>
    <property type="match status" value="2"/>
</dbReference>
<organism evidence="2 3">
    <name type="scientific">Microbacterium resistens</name>
    <dbReference type="NCBI Taxonomy" id="156977"/>
    <lineage>
        <taxon>Bacteria</taxon>
        <taxon>Bacillati</taxon>
        <taxon>Actinomycetota</taxon>
        <taxon>Actinomycetes</taxon>
        <taxon>Micrococcales</taxon>
        <taxon>Microbacteriaceae</taxon>
        <taxon>Microbacterium</taxon>
    </lineage>
</organism>
<dbReference type="Proteomes" id="UP001259347">
    <property type="component" value="Unassembled WGS sequence"/>
</dbReference>
<keyword evidence="3" id="KW-1185">Reference proteome</keyword>
<dbReference type="PROSITE" id="PS51186">
    <property type="entry name" value="GNAT"/>
    <property type="match status" value="1"/>
</dbReference>
<proteinExistence type="predicted"/>
<gene>
    <name evidence="2" type="ORF">J2Y69_000554</name>
</gene>